<evidence type="ECO:0000256" key="3">
    <source>
        <dbReference type="ARBA" id="ARBA00010728"/>
    </source>
</evidence>
<dbReference type="GO" id="GO:0005737">
    <property type="term" value="C:cytoplasm"/>
    <property type="evidence" value="ECO:0007669"/>
    <property type="project" value="UniProtKB-SubCell"/>
</dbReference>
<feature type="binding site" evidence="16">
    <location>
        <begin position="255"/>
        <end position="257"/>
    </location>
    <ligand>
        <name>ATP</name>
        <dbReference type="ChEBI" id="CHEBI:30616"/>
    </ligand>
</feature>
<dbReference type="PRINTS" id="PR00981">
    <property type="entry name" value="TRNASYNTHSER"/>
</dbReference>
<keyword evidence="6 18" id="KW-0436">Ligase</keyword>
<evidence type="ECO:0000256" key="14">
    <source>
        <dbReference type="NCBIfam" id="TIGR00414"/>
    </source>
</evidence>
<evidence type="ECO:0000256" key="15">
    <source>
        <dbReference type="PIRSR" id="PIRSR001529-1"/>
    </source>
</evidence>
<evidence type="ECO:0000313" key="18">
    <source>
        <dbReference type="EMBL" id="HDQ99320.1"/>
    </source>
</evidence>
<feature type="binding site" evidence="15">
    <location>
        <position position="278"/>
    </location>
    <ligand>
        <name>L-serine</name>
        <dbReference type="ChEBI" id="CHEBI:33384"/>
    </ligand>
</feature>
<dbReference type="InterPro" id="IPR006195">
    <property type="entry name" value="aa-tRNA-synth_II"/>
</dbReference>
<comment type="subcellular location">
    <subcellularLocation>
        <location evidence="1">Cytoplasm</location>
    </subcellularLocation>
</comment>
<evidence type="ECO:0000256" key="10">
    <source>
        <dbReference type="ARBA" id="ARBA00023146"/>
    </source>
</evidence>
<evidence type="ECO:0000256" key="8">
    <source>
        <dbReference type="ARBA" id="ARBA00022840"/>
    </source>
</evidence>
<dbReference type="Gene3D" id="1.10.287.40">
    <property type="entry name" value="Serine-tRNA synthetase, tRNA binding domain"/>
    <property type="match status" value="1"/>
</dbReference>
<dbReference type="SUPFAM" id="SSF46589">
    <property type="entry name" value="tRNA-binding arm"/>
    <property type="match status" value="1"/>
</dbReference>
<dbReference type="Pfam" id="PF02403">
    <property type="entry name" value="Seryl_tRNA_N"/>
    <property type="match status" value="1"/>
</dbReference>
<dbReference type="NCBIfam" id="TIGR00414">
    <property type="entry name" value="serS"/>
    <property type="match status" value="1"/>
</dbReference>
<keyword evidence="7" id="KW-0547">Nucleotide-binding</keyword>
<organism evidence="18">
    <name type="scientific">candidate division WOR-3 bacterium</name>
    <dbReference type="NCBI Taxonomy" id="2052148"/>
    <lineage>
        <taxon>Bacteria</taxon>
        <taxon>Bacteria division WOR-3</taxon>
    </lineage>
</organism>
<dbReference type="AlphaFoldDB" id="A0A7V0XF63"/>
<keyword evidence="9" id="KW-0648">Protein biosynthesis</keyword>
<dbReference type="PROSITE" id="PS50862">
    <property type="entry name" value="AA_TRNA_LIGASE_II"/>
    <property type="match status" value="1"/>
</dbReference>
<comment type="caution">
    <text evidence="18">The sequence shown here is derived from an EMBL/GenBank/DDBJ whole genome shotgun (WGS) entry which is preliminary data.</text>
</comment>
<dbReference type="SUPFAM" id="SSF55681">
    <property type="entry name" value="Class II aaRS and biotin synthetases"/>
    <property type="match status" value="1"/>
</dbReference>
<gene>
    <name evidence="18" type="ORF">ENN51_03420</name>
</gene>
<feature type="domain" description="Aminoacyl-transfer RNA synthetases class-II family profile" evidence="17">
    <location>
        <begin position="166"/>
        <end position="401"/>
    </location>
</feature>
<evidence type="ECO:0000256" key="16">
    <source>
        <dbReference type="PIRSR" id="PIRSR001529-2"/>
    </source>
</evidence>
<dbReference type="InterPro" id="IPR042103">
    <property type="entry name" value="SerRS_1_N_sf"/>
</dbReference>
<accession>A0A7V0XF63</accession>
<dbReference type="InterPro" id="IPR002314">
    <property type="entry name" value="aa-tRNA-synt_IIb"/>
</dbReference>
<evidence type="ECO:0000256" key="9">
    <source>
        <dbReference type="ARBA" id="ARBA00022917"/>
    </source>
</evidence>
<comment type="pathway">
    <text evidence="2">Aminoacyl-tRNA biosynthesis; selenocysteinyl-tRNA(Sec) biosynthesis; L-seryl-tRNA(Sec) from L-serine and tRNA(Sec): step 1/1.</text>
</comment>
<keyword evidence="5" id="KW-0963">Cytoplasm</keyword>
<dbReference type="Pfam" id="PF00587">
    <property type="entry name" value="tRNA-synt_2b"/>
    <property type="match status" value="1"/>
</dbReference>
<dbReference type="InterPro" id="IPR015866">
    <property type="entry name" value="Ser-tRNA-synth_1_N"/>
</dbReference>
<sequence length="415" mass="46506">MHLKLIRDNPDEVRRVLELRRCPTGIADIIAFDAERRVLALERDRLRHEQKGISQAVAEARRTGGDADAVTARARELSEQVKTADAALAGVEARLAELVKPLPNVVHPSVTAEEEITAEWGEPTRFDFQPLTHWDLCEAHELLNLKAGAELAGSRFPVFTGRGALLRRALLEFFVSTHVNRNGYTEIAPPVLANLPTLEGSGQLPHLETEMYAVRDDALYLIPTSETMLANLHRGRTLEDAELPRKYVANSLCFRREAGSYGRDVRGITRVHQFDKVELVRFVRPDESYAALEEMVDEACFLLRELEIPYRVKRLAAWDIAWQSAKTYDIEAWAGGEGKWLEVSSVSNCEEFQARRCGTRRRGPDGVGYPHILNGSALALPRTFIALVENRQQADGSIVIPEKLRPFAGGLERIS</sequence>
<evidence type="ECO:0000256" key="11">
    <source>
        <dbReference type="ARBA" id="ARBA00039158"/>
    </source>
</evidence>
<reference evidence="18" key="1">
    <citation type="journal article" date="2020" name="mSystems">
        <title>Genome- and Community-Level Interaction Insights into Carbon Utilization and Element Cycling Functions of Hydrothermarchaeota in Hydrothermal Sediment.</title>
        <authorList>
            <person name="Zhou Z."/>
            <person name="Liu Y."/>
            <person name="Xu W."/>
            <person name="Pan J."/>
            <person name="Luo Z.H."/>
            <person name="Li M."/>
        </authorList>
    </citation>
    <scope>NUCLEOTIDE SEQUENCE [LARGE SCALE GENOMIC DNA]</scope>
    <source>
        <strain evidence="18">SpSt-1182</strain>
    </source>
</reference>
<evidence type="ECO:0000256" key="1">
    <source>
        <dbReference type="ARBA" id="ARBA00004496"/>
    </source>
</evidence>
<comment type="similarity">
    <text evidence="3">Belongs to the class-II aminoacyl-tRNA synthetase family. Type-1 seryl-tRNA synthetase subfamily.</text>
</comment>
<feature type="binding site" evidence="16">
    <location>
        <begin position="342"/>
        <end position="345"/>
    </location>
    <ligand>
        <name>ATP</name>
        <dbReference type="ChEBI" id="CHEBI:30616"/>
    </ligand>
</feature>
<protein>
    <recommendedName>
        <fullName evidence="11 14">Serine--tRNA ligase</fullName>
        <ecNumber evidence="4 14">6.1.1.11</ecNumber>
    </recommendedName>
</protein>
<evidence type="ECO:0000256" key="7">
    <source>
        <dbReference type="ARBA" id="ARBA00022741"/>
    </source>
</evidence>
<comment type="catalytic activity">
    <reaction evidence="12">
        <text>tRNA(Sec) + L-serine + ATP = L-seryl-tRNA(Sec) + AMP + diphosphate + H(+)</text>
        <dbReference type="Rhea" id="RHEA:42580"/>
        <dbReference type="Rhea" id="RHEA-COMP:9742"/>
        <dbReference type="Rhea" id="RHEA-COMP:10128"/>
        <dbReference type="ChEBI" id="CHEBI:15378"/>
        <dbReference type="ChEBI" id="CHEBI:30616"/>
        <dbReference type="ChEBI" id="CHEBI:33019"/>
        <dbReference type="ChEBI" id="CHEBI:33384"/>
        <dbReference type="ChEBI" id="CHEBI:78442"/>
        <dbReference type="ChEBI" id="CHEBI:78533"/>
        <dbReference type="ChEBI" id="CHEBI:456215"/>
        <dbReference type="EC" id="6.1.1.11"/>
    </reaction>
</comment>
<name>A0A7V0XF63_UNCW3</name>
<feature type="binding site" evidence="16">
    <location>
        <begin position="271"/>
        <end position="274"/>
    </location>
    <ligand>
        <name>ATP</name>
        <dbReference type="ChEBI" id="CHEBI:30616"/>
    </ligand>
</feature>
<dbReference type="GO" id="GO:0005524">
    <property type="term" value="F:ATP binding"/>
    <property type="evidence" value="ECO:0007669"/>
    <property type="project" value="UniProtKB-KW"/>
</dbReference>
<dbReference type="EC" id="6.1.1.11" evidence="4 14"/>
<proteinExistence type="inferred from homology"/>
<evidence type="ECO:0000256" key="6">
    <source>
        <dbReference type="ARBA" id="ARBA00022598"/>
    </source>
</evidence>
<dbReference type="Proteomes" id="UP000885672">
    <property type="component" value="Unassembled WGS sequence"/>
</dbReference>
<dbReference type="GO" id="GO:0004828">
    <property type="term" value="F:serine-tRNA ligase activity"/>
    <property type="evidence" value="ECO:0007669"/>
    <property type="project" value="UniProtKB-UniRule"/>
</dbReference>
<dbReference type="PANTHER" id="PTHR43697">
    <property type="entry name" value="SERYL-TRNA SYNTHETASE"/>
    <property type="match status" value="1"/>
</dbReference>
<evidence type="ECO:0000256" key="13">
    <source>
        <dbReference type="ARBA" id="ARBA00048823"/>
    </source>
</evidence>
<feature type="binding site" evidence="15">
    <location>
        <position position="374"/>
    </location>
    <ligand>
        <name>L-serine</name>
        <dbReference type="ChEBI" id="CHEBI:33384"/>
    </ligand>
</feature>
<evidence type="ECO:0000259" key="17">
    <source>
        <dbReference type="PROSITE" id="PS50862"/>
    </source>
</evidence>
<keyword evidence="10" id="KW-0030">Aminoacyl-tRNA synthetase</keyword>
<keyword evidence="8 16" id="KW-0067">ATP-binding</keyword>
<evidence type="ECO:0000256" key="4">
    <source>
        <dbReference type="ARBA" id="ARBA00012840"/>
    </source>
</evidence>
<dbReference type="GO" id="GO:0006434">
    <property type="term" value="P:seryl-tRNA aminoacylation"/>
    <property type="evidence" value="ECO:0007669"/>
    <property type="project" value="UniProtKB-UniRule"/>
</dbReference>
<dbReference type="Gene3D" id="3.30.930.10">
    <property type="entry name" value="Bira Bifunctional Protein, Domain 2"/>
    <property type="match status" value="1"/>
</dbReference>
<evidence type="ECO:0000256" key="5">
    <source>
        <dbReference type="ARBA" id="ARBA00022490"/>
    </source>
</evidence>
<dbReference type="InterPro" id="IPR002317">
    <property type="entry name" value="Ser-tRNA-ligase_type_1"/>
</dbReference>
<dbReference type="PANTHER" id="PTHR43697:SF1">
    <property type="entry name" value="SERINE--TRNA LIGASE"/>
    <property type="match status" value="1"/>
</dbReference>
<dbReference type="PIRSF" id="PIRSF001529">
    <property type="entry name" value="Ser-tRNA-synth_IIa"/>
    <property type="match status" value="1"/>
</dbReference>
<evidence type="ECO:0000256" key="12">
    <source>
        <dbReference type="ARBA" id="ARBA00047929"/>
    </source>
</evidence>
<feature type="binding site" evidence="15">
    <location>
        <position position="224"/>
    </location>
    <ligand>
        <name>L-serine</name>
        <dbReference type="ChEBI" id="CHEBI:33384"/>
    </ligand>
</feature>
<dbReference type="InterPro" id="IPR045864">
    <property type="entry name" value="aa-tRNA-synth_II/BPL/LPL"/>
</dbReference>
<evidence type="ECO:0000256" key="2">
    <source>
        <dbReference type="ARBA" id="ARBA00005045"/>
    </source>
</evidence>
<feature type="binding site" evidence="15">
    <location>
        <position position="255"/>
    </location>
    <ligand>
        <name>L-serine</name>
        <dbReference type="ChEBI" id="CHEBI:33384"/>
    </ligand>
</feature>
<dbReference type="EMBL" id="DSBX01000131">
    <property type="protein sequence ID" value="HDQ99320.1"/>
    <property type="molecule type" value="Genomic_DNA"/>
</dbReference>
<comment type="catalytic activity">
    <reaction evidence="13">
        <text>tRNA(Ser) + L-serine + ATP = L-seryl-tRNA(Ser) + AMP + diphosphate + H(+)</text>
        <dbReference type="Rhea" id="RHEA:12292"/>
        <dbReference type="Rhea" id="RHEA-COMP:9669"/>
        <dbReference type="Rhea" id="RHEA-COMP:9703"/>
        <dbReference type="ChEBI" id="CHEBI:15378"/>
        <dbReference type="ChEBI" id="CHEBI:30616"/>
        <dbReference type="ChEBI" id="CHEBI:33019"/>
        <dbReference type="ChEBI" id="CHEBI:33384"/>
        <dbReference type="ChEBI" id="CHEBI:78442"/>
        <dbReference type="ChEBI" id="CHEBI:78533"/>
        <dbReference type="ChEBI" id="CHEBI:456215"/>
        <dbReference type="EC" id="6.1.1.11"/>
    </reaction>
</comment>
<dbReference type="InterPro" id="IPR010978">
    <property type="entry name" value="tRNA-bd_arm"/>
</dbReference>